<protein>
    <submittedName>
        <fullName evidence="1">Uncharacterized protein</fullName>
    </submittedName>
</protein>
<dbReference type="EMBL" id="GBRH01233779">
    <property type="protein sequence ID" value="JAD64116.1"/>
    <property type="molecule type" value="Transcribed_RNA"/>
</dbReference>
<evidence type="ECO:0000313" key="1">
    <source>
        <dbReference type="EMBL" id="JAD64116.1"/>
    </source>
</evidence>
<accession>A0A0A9BLA5</accession>
<sequence>MITYMHLLYQYLIRFITTTTTKPFSPK</sequence>
<proteinExistence type="predicted"/>
<reference evidence="1" key="1">
    <citation type="submission" date="2014-09" db="EMBL/GenBank/DDBJ databases">
        <authorList>
            <person name="Magalhaes I.L.F."/>
            <person name="Oliveira U."/>
            <person name="Santos F.R."/>
            <person name="Vidigal T.H.D.A."/>
            <person name="Brescovit A.D."/>
            <person name="Santos A.J."/>
        </authorList>
    </citation>
    <scope>NUCLEOTIDE SEQUENCE</scope>
    <source>
        <tissue evidence="1">Shoot tissue taken approximately 20 cm above the soil surface</tissue>
    </source>
</reference>
<name>A0A0A9BLA5_ARUDO</name>
<reference evidence="1" key="2">
    <citation type="journal article" date="2015" name="Data Brief">
        <title>Shoot transcriptome of the giant reed, Arundo donax.</title>
        <authorList>
            <person name="Barrero R.A."/>
            <person name="Guerrero F.D."/>
            <person name="Moolhuijzen P."/>
            <person name="Goolsby J.A."/>
            <person name="Tidwell J."/>
            <person name="Bellgard S.E."/>
            <person name="Bellgard M.I."/>
        </authorList>
    </citation>
    <scope>NUCLEOTIDE SEQUENCE</scope>
    <source>
        <tissue evidence="1">Shoot tissue taken approximately 20 cm above the soil surface</tissue>
    </source>
</reference>
<organism evidence="1">
    <name type="scientific">Arundo donax</name>
    <name type="common">Giant reed</name>
    <name type="synonym">Donax arundinaceus</name>
    <dbReference type="NCBI Taxonomy" id="35708"/>
    <lineage>
        <taxon>Eukaryota</taxon>
        <taxon>Viridiplantae</taxon>
        <taxon>Streptophyta</taxon>
        <taxon>Embryophyta</taxon>
        <taxon>Tracheophyta</taxon>
        <taxon>Spermatophyta</taxon>
        <taxon>Magnoliopsida</taxon>
        <taxon>Liliopsida</taxon>
        <taxon>Poales</taxon>
        <taxon>Poaceae</taxon>
        <taxon>PACMAD clade</taxon>
        <taxon>Arundinoideae</taxon>
        <taxon>Arundineae</taxon>
        <taxon>Arundo</taxon>
    </lineage>
</organism>
<dbReference type="AlphaFoldDB" id="A0A0A9BLA5"/>